<feature type="chain" id="PRO_5040787550" evidence="2">
    <location>
        <begin position="22"/>
        <end position="171"/>
    </location>
</feature>
<proteinExistence type="predicted"/>
<keyword evidence="4" id="KW-1185">Reference proteome</keyword>
<keyword evidence="1" id="KW-0812">Transmembrane</keyword>
<feature type="transmembrane region" description="Helical" evidence="1">
    <location>
        <begin position="121"/>
        <end position="141"/>
    </location>
</feature>
<evidence type="ECO:0000256" key="2">
    <source>
        <dbReference type="SAM" id="SignalP"/>
    </source>
</evidence>
<dbReference type="Proteomes" id="UP001152533">
    <property type="component" value="Unassembled WGS sequence"/>
</dbReference>
<reference evidence="3" key="1">
    <citation type="submission" date="2022-08" db="EMBL/GenBank/DDBJ databases">
        <authorList>
            <person name="Giroux E."/>
            <person name="Giroux E."/>
        </authorList>
    </citation>
    <scope>NUCLEOTIDE SEQUENCE</scope>
    <source>
        <strain evidence="3">H1091258</strain>
    </source>
</reference>
<organism evidence="3 4">
    <name type="scientific">Colletotrichum noveboracense</name>
    <dbReference type="NCBI Taxonomy" id="2664923"/>
    <lineage>
        <taxon>Eukaryota</taxon>
        <taxon>Fungi</taxon>
        <taxon>Dikarya</taxon>
        <taxon>Ascomycota</taxon>
        <taxon>Pezizomycotina</taxon>
        <taxon>Sordariomycetes</taxon>
        <taxon>Hypocreomycetidae</taxon>
        <taxon>Glomerellales</taxon>
        <taxon>Glomerellaceae</taxon>
        <taxon>Colletotrichum</taxon>
        <taxon>Colletotrichum gloeosporioides species complex</taxon>
    </lineage>
</organism>
<feature type="transmembrane region" description="Helical" evidence="1">
    <location>
        <begin position="76"/>
        <end position="109"/>
    </location>
</feature>
<feature type="signal peptide" evidence="2">
    <location>
        <begin position="1"/>
        <end position="21"/>
    </location>
</feature>
<name>A0A9W4S301_9PEZI</name>
<keyword evidence="1" id="KW-1133">Transmembrane helix</keyword>
<evidence type="ECO:0000313" key="4">
    <source>
        <dbReference type="Proteomes" id="UP001152533"/>
    </source>
</evidence>
<dbReference type="AlphaFoldDB" id="A0A9W4S301"/>
<protein>
    <submittedName>
        <fullName evidence="3">Uncharacterized protein</fullName>
    </submittedName>
</protein>
<evidence type="ECO:0000313" key="3">
    <source>
        <dbReference type="EMBL" id="CAI0651971.1"/>
    </source>
</evidence>
<sequence>MQSSLLLSFAFQFGLISLVSAQALTPAPVSPFQGPNFAVRQYRRQSILHDIWKSATGCILPVANQFHLIPSDFVVIFFIVIFVIIFFIVIFVIRVFIVFVVVLVTLFNFVDIVFDIFVRSFIFIFILRFVFVFIDIFVLVALSVNTFVFGIILCQFCCIILNIDGVLFNRK</sequence>
<keyword evidence="2" id="KW-0732">Signal</keyword>
<comment type="caution">
    <text evidence="3">The sequence shown here is derived from an EMBL/GenBank/DDBJ whole genome shotgun (WGS) entry which is preliminary data.</text>
</comment>
<feature type="transmembrane region" description="Helical" evidence="1">
    <location>
        <begin position="147"/>
        <end position="168"/>
    </location>
</feature>
<gene>
    <name evidence="3" type="ORF">CGXH109_LOCUS112358</name>
</gene>
<keyword evidence="1" id="KW-0472">Membrane</keyword>
<dbReference type="EMBL" id="CAMGZC010001214">
    <property type="protein sequence ID" value="CAI0651971.1"/>
    <property type="molecule type" value="Genomic_DNA"/>
</dbReference>
<evidence type="ECO:0000256" key="1">
    <source>
        <dbReference type="SAM" id="Phobius"/>
    </source>
</evidence>
<accession>A0A9W4S301</accession>